<name>A0A0F9ADX4_9ZZZZ</name>
<proteinExistence type="predicted"/>
<evidence type="ECO:0000313" key="2">
    <source>
        <dbReference type="EMBL" id="KKK76689.1"/>
    </source>
</evidence>
<evidence type="ECO:0000256" key="1">
    <source>
        <dbReference type="SAM" id="MobiDB-lite"/>
    </source>
</evidence>
<gene>
    <name evidence="2" type="ORF">LCGC14_2861120</name>
</gene>
<feature type="region of interest" description="Disordered" evidence="1">
    <location>
        <begin position="1"/>
        <end position="34"/>
    </location>
</feature>
<accession>A0A0F9ADX4</accession>
<comment type="caution">
    <text evidence="2">The sequence shown here is derived from an EMBL/GenBank/DDBJ whole genome shotgun (WGS) entry which is preliminary data.</text>
</comment>
<reference evidence="2" key="1">
    <citation type="journal article" date="2015" name="Nature">
        <title>Complex archaea that bridge the gap between prokaryotes and eukaryotes.</title>
        <authorList>
            <person name="Spang A."/>
            <person name="Saw J.H."/>
            <person name="Jorgensen S.L."/>
            <person name="Zaremba-Niedzwiedzka K."/>
            <person name="Martijn J."/>
            <person name="Lind A.E."/>
            <person name="van Eijk R."/>
            <person name="Schleper C."/>
            <person name="Guy L."/>
            <person name="Ettema T.J."/>
        </authorList>
    </citation>
    <scope>NUCLEOTIDE SEQUENCE</scope>
</reference>
<protein>
    <submittedName>
        <fullName evidence="2">Uncharacterized protein</fullName>
    </submittedName>
</protein>
<dbReference type="AlphaFoldDB" id="A0A0F9ADX4"/>
<feature type="compositionally biased region" description="Basic residues" evidence="1">
    <location>
        <begin position="1"/>
        <end position="13"/>
    </location>
</feature>
<sequence>MGKFKRKATKKSRNSASFLSSKAARRKARSTVNQCSGNTTELELTGKVIPHPPVMKNLSMKDSNSCRRAISRMTKLLLRGEIEPELYRSILYGIQVQVSLIKVDIDRDILEIKEYIHEQKNSEPT</sequence>
<organism evidence="2">
    <name type="scientific">marine sediment metagenome</name>
    <dbReference type="NCBI Taxonomy" id="412755"/>
    <lineage>
        <taxon>unclassified sequences</taxon>
        <taxon>metagenomes</taxon>
        <taxon>ecological metagenomes</taxon>
    </lineage>
</organism>
<dbReference type="EMBL" id="LAZR01055297">
    <property type="protein sequence ID" value="KKK76689.1"/>
    <property type="molecule type" value="Genomic_DNA"/>
</dbReference>